<dbReference type="Proteomes" id="UP000013877">
    <property type="component" value="Unassembled WGS sequence"/>
</dbReference>
<evidence type="ECO:0000313" key="2">
    <source>
        <dbReference type="EMBL" id="EOH79987.1"/>
    </source>
</evidence>
<comment type="caution">
    <text evidence="2">The sequence shown here is derived from an EMBL/GenBank/DDBJ whole genome shotgun (WGS) entry which is preliminary data.</text>
</comment>
<keyword evidence="1" id="KW-1133">Transmembrane helix</keyword>
<feature type="transmembrane region" description="Helical" evidence="1">
    <location>
        <begin position="103"/>
        <end position="125"/>
    </location>
</feature>
<dbReference type="EMBL" id="AJAL01000004">
    <property type="protein sequence ID" value="EOH79987.1"/>
    <property type="molecule type" value="Genomic_DNA"/>
</dbReference>
<dbReference type="HOGENOM" id="CLU_958903_0_0_9"/>
<keyword evidence="1" id="KW-0812">Transmembrane</keyword>
<sequence length="291" mass="33590">MEQTEGFKDWLFRYQYVYRLRRTEKSKKRFLAALVTDIAKMRKDVRVIEYDQKKKNYAARNVYVGNIKQADRIICTFYDTPPESFGSYQLFDRKDQAQKTTKFILLSSIAAILFGFIGTLIYMRFAPNSFQWNALSTFVIMAIYAGYFALLGKITKGLSNRKTLVRNTSSILTMLKMIAENKQKNIAYAFLDEGSYGTKGLDELQKQANGRCKIYYLDSIGAPAPLHLVGESPNNQIIHENMDYQASDQKVNYIFSARTDQENRAFYLNPADLKEKQLNMENIATVTSLFQ</sequence>
<reference evidence="2 3" key="1">
    <citation type="submission" date="2013-02" db="EMBL/GenBank/DDBJ databases">
        <title>The Genome Sequence of Enterococcus raffinosus ATCC_49464.</title>
        <authorList>
            <consortium name="The Broad Institute Genome Sequencing Platform"/>
            <consortium name="The Broad Institute Genome Sequencing Center for Infectious Disease"/>
            <person name="Earl A.M."/>
            <person name="Gilmore M.S."/>
            <person name="Lebreton F."/>
            <person name="Walker B."/>
            <person name="Young S.K."/>
            <person name="Zeng Q."/>
            <person name="Gargeya S."/>
            <person name="Fitzgerald M."/>
            <person name="Haas B."/>
            <person name="Abouelleil A."/>
            <person name="Alvarado L."/>
            <person name="Arachchi H.M."/>
            <person name="Berlin A.M."/>
            <person name="Chapman S.B."/>
            <person name="Dewar J."/>
            <person name="Goldberg J."/>
            <person name="Griggs A."/>
            <person name="Gujja S."/>
            <person name="Hansen M."/>
            <person name="Howarth C."/>
            <person name="Imamovic A."/>
            <person name="Larimer J."/>
            <person name="McCowan C."/>
            <person name="Murphy C."/>
            <person name="Neiman D."/>
            <person name="Pearson M."/>
            <person name="Priest M."/>
            <person name="Roberts A."/>
            <person name="Saif S."/>
            <person name="Shea T."/>
            <person name="Sisk P."/>
            <person name="Sykes S."/>
            <person name="Wortman J."/>
            <person name="Nusbaum C."/>
            <person name="Birren B."/>
        </authorList>
    </citation>
    <scope>NUCLEOTIDE SEQUENCE [LARGE SCALE GENOMIC DNA]</scope>
    <source>
        <strain evidence="2 3">ATCC 49464</strain>
    </source>
</reference>
<name>R2P6V0_9ENTE</name>
<organism evidence="2 3">
    <name type="scientific">Enterococcus raffinosus ATCC 49464</name>
    <dbReference type="NCBI Taxonomy" id="1158602"/>
    <lineage>
        <taxon>Bacteria</taxon>
        <taxon>Bacillati</taxon>
        <taxon>Bacillota</taxon>
        <taxon>Bacilli</taxon>
        <taxon>Lactobacillales</taxon>
        <taxon>Enterococcaceae</taxon>
        <taxon>Enterococcus</taxon>
    </lineage>
</organism>
<protein>
    <submittedName>
        <fullName evidence="2">Uncharacterized protein</fullName>
    </submittedName>
</protein>
<keyword evidence="1" id="KW-0472">Membrane</keyword>
<dbReference type="PATRIC" id="fig|1158602.3.peg.1153"/>
<feature type="transmembrane region" description="Helical" evidence="1">
    <location>
        <begin position="131"/>
        <end position="152"/>
    </location>
</feature>
<dbReference type="OrthoDB" id="1920380at2"/>
<dbReference type="eggNOG" id="ENOG50333H9">
    <property type="taxonomic scope" value="Bacteria"/>
</dbReference>
<dbReference type="AlphaFoldDB" id="R2P6V0"/>
<dbReference type="RefSeq" id="WP_010744449.1">
    <property type="nucleotide sequence ID" value="NZ_KB946257.1"/>
</dbReference>
<accession>R2P6V0</accession>
<evidence type="ECO:0000313" key="3">
    <source>
        <dbReference type="Proteomes" id="UP000013877"/>
    </source>
</evidence>
<evidence type="ECO:0000256" key="1">
    <source>
        <dbReference type="SAM" id="Phobius"/>
    </source>
</evidence>
<proteinExistence type="predicted"/>
<gene>
    <name evidence="2" type="ORF">UAK_01140</name>
</gene>